<dbReference type="Pfam" id="PF09550">
    <property type="entry name" value="Phage_TAC_6"/>
    <property type="match status" value="1"/>
</dbReference>
<proteinExistence type="predicted"/>
<protein>
    <recommendedName>
        <fullName evidence="4">Phage tail assembly chaperone protein, TAC</fullName>
    </recommendedName>
</protein>
<evidence type="ECO:0000313" key="3">
    <source>
        <dbReference type="Proteomes" id="UP000199502"/>
    </source>
</evidence>
<dbReference type="EMBL" id="FMVT01000006">
    <property type="protein sequence ID" value="SCY58399.1"/>
    <property type="molecule type" value="Genomic_DNA"/>
</dbReference>
<dbReference type="OrthoDB" id="7582980at2"/>
<gene>
    <name evidence="2" type="ORF">SAMN05660710_01966</name>
</gene>
<dbReference type="Proteomes" id="UP000199502">
    <property type="component" value="Unassembled WGS sequence"/>
</dbReference>
<dbReference type="InterPro" id="IPR019056">
    <property type="entry name" value="Phage_TAC_6"/>
</dbReference>
<evidence type="ECO:0008006" key="4">
    <source>
        <dbReference type="Google" id="ProtNLM"/>
    </source>
</evidence>
<dbReference type="RefSeq" id="WP_090743271.1">
    <property type="nucleotide sequence ID" value="NZ_FMVT01000006.1"/>
</dbReference>
<name>A0A1G5H4C9_9RHOB</name>
<feature type="region of interest" description="Disordered" evidence="1">
    <location>
        <begin position="62"/>
        <end position="83"/>
    </location>
</feature>
<dbReference type="STRING" id="336292.SAMN05660710_01966"/>
<evidence type="ECO:0000313" key="2">
    <source>
        <dbReference type="EMBL" id="SCY58399.1"/>
    </source>
</evidence>
<sequence length="83" mass="8823">MSPPAKQGGLDWRGLLRAGLHDLRLTPDQFWALTPAELAVMMGLEAAPVPMTRDRLASLSQRYPDNPAAVPADAGLGEDNADG</sequence>
<evidence type="ECO:0000256" key="1">
    <source>
        <dbReference type="SAM" id="MobiDB-lite"/>
    </source>
</evidence>
<reference evidence="2 3" key="1">
    <citation type="submission" date="2016-10" db="EMBL/GenBank/DDBJ databases">
        <authorList>
            <person name="de Groot N.N."/>
        </authorList>
    </citation>
    <scope>NUCLEOTIDE SEQUENCE [LARGE SCALE GENOMIC DNA]</scope>
    <source>
        <strain evidence="2 3">CGMCC 1.8925</strain>
    </source>
</reference>
<dbReference type="NCBIfam" id="TIGR02216">
    <property type="entry name" value="phage_TIGR02216"/>
    <property type="match status" value="1"/>
</dbReference>
<accession>A0A1G5H4C9</accession>
<keyword evidence="3" id="KW-1185">Reference proteome</keyword>
<dbReference type="AlphaFoldDB" id="A0A1G5H4C9"/>
<dbReference type="InterPro" id="IPR011739">
    <property type="entry name" value="GTA_rcc01693"/>
</dbReference>
<organism evidence="2 3">
    <name type="scientific">Paracoccus tibetensis</name>
    <dbReference type="NCBI Taxonomy" id="336292"/>
    <lineage>
        <taxon>Bacteria</taxon>
        <taxon>Pseudomonadati</taxon>
        <taxon>Pseudomonadota</taxon>
        <taxon>Alphaproteobacteria</taxon>
        <taxon>Rhodobacterales</taxon>
        <taxon>Paracoccaceae</taxon>
        <taxon>Paracoccus</taxon>
    </lineage>
</organism>